<evidence type="ECO:0000256" key="2">
    <source>
        <dbReference type="SAM" id="Phobius"/>
    </source>
</evidence>
<keyword evidence="2" id="KW-0472">Membrane</keyword>
<proteinExistence type="predicted"/>
<dbReference type="SUPFAM" id="SSF53720">
    <property type="entry name" value="ALDH-like"/>
    <property type="match status" value="1"/>
</dbReference>
<keyword evidence="1" id="KW-0560">Oxidoreductase</keyword>
<dbReference type="InterPro" id="IPR012394">
    <property type="entry name" value="Aldehyde_DH_NAD(P)"/>
</dbReference>
<evidence type="ECO:0000313" key="3">
    <source>
        <dbReference type="EMBL" id="KAH0854473.1"/>
    </source>
</evidence>
<dbReference type="InterPro" id="IPR016163">
    <property type="entry name" value="Ald_DH_C"/>
</dbReference>
<evidence type="ECO:0000313" key="5">
    <source>
        <dbReference type="Proteomes" id="UP000824890"/>
    </source>
</evidence>
<protein>
    <submittedName>
        <fullName evidence="3">Uncharacterized protein</fullName>
    </submittedName>
</protein>
<gene>
    <name evidence="4" type="ORF">HID58_066720</name>
    <name evidence="3" type="ORF">HID58_069213</name>
</gene>
<dbReference type="EMBL" id="JAGKQM010000407">
    <property type="protein sequence ID" value="KAH0854473.1"/>
    <property type="molecule type" value="Genomic_DNA"/>
</dbReference>
<feature type="transmembrane region" description="Helical" evidence="2">
    <location>
        <begin position="87"/>
        <end position="109"/>
    </location>
</feature>
<accession>A0ABQ7XH80</accession>
<evidence type="ECO:0000256" key="1">
    <source>
        <dbReference type="ARBA" id="ARBA00023002"/>
    </source>
</evidence>
<reference evidence="3 5" key="1">
    <citation type="submission" date="2021-05" db="EMBL/GenBank/DDBJ databases">
        <title>Genome Assembly of Synthetic Allotetraploid Brassica napus Reveals Homoeologous Exchanges between Subgenomes.</title>
        <authorList>
            <person name="Davis J.T."/>
        </authorList>
    </citation>
    <scope>NUCLEOTIDE SEQUENCE [LARGE SCALE GENOMIC DNA]</scope>
    <source>
        <strain evidence="5">cv. Da-Ae</strain>
        <tissue evidence="3">Seedling</tissue>
    </source>
</reference>
<dbReference type="PANTHER" id="PTHR43570">
    <property type="entry name" value="ALDEHYDE DEHYDROGENASE"/>
    <property type="match status" value="1"/>
</dbReference>
<dbReference type="InterPro" id="IPR016161">
    <property type="entry name" value="Ald_DH/histidinol_DH"/>
</dbReference>
<dbReference type="PANTHER" id="PTHR43570:SF31">
    <property type="entry name" value="ALDEHYDE DEHYDROGENASE"/>
    <property type="match status" value="1"/>
</dbReference>
<comment type="caution">
    <text evidence="3">The sequence shown here is derived from an EMBL/GenBank/DDBJ whole genome shotgun (WGS) entry which is preliminary data.</text>
</comment>
<keyword evidence="2" id="KW-0812">Transmembrane</keyword>
<evidence type="ECO:0000313" key="4">
    <source>
        <dbReference type="EMBL" id="KAH0879326.1"/>
    </source>
</evidence>
<feature type="non-terminal residue" evidence="3">
    <location>
        <position position="1"/>
    </location>
</feature>
<dbReference type="Gene3D" id="3.40.309.10">
    <property type="entry name" value="Aldehyde Dehydrogenase, Chain A, domain 2"/>
    <property type="match status" value="1"/>
</dbReference>
<keyword evidence="2" id="KW-1133">Transmembrane helix</keyword>
<name>A0ABQ7XH80_BRANA</name>
<dbReference type="Proteomes" id="UP000824890">
    <property type="component" value="Unassembled WGS sequence"/>
</dbReference>
<dbReference type="EMBL" id="JAGKQM010000015">
    <property type="protein sequence ID" value="KAH0879326.1"/>
    <property type="molecule type" value="Genomic_DNA"/>
</dbReference>
<organism evidence="3 5">
    <name type="scientific">Brassica napus</name>
    <name type="common">Rape</name>
    <dbReference type="NCBI Taxonomy" id="3708"/>
    <lineage>
        <taxon>Eukaryota</taxon>
        <taxon>Viridiplantae</taxon>
        <taxon>Streptophyta</taxon>
        <taxon>Embryophyta</taxon>
        <taxon>Tracheophyta</taxon>
        <taxon>Spermatophyta</taxon>
        <taxon>Magnoliopsida</taxon>
        <taxon>eudicotyledons</taxon>
        <taxon>Gunneridae</taxon>
        <taxon>Pentapetalae</taxon>
        <taxon>rosids</taxon>
        <taxon>malvids</taxon>
        <taxon>Brassicales</taxon>
        <taxon>Brassicaceae</taxon>
        <taxon>Brassiceae</taxon>
        <taxon>Brassica</taxon>
    </lineage>
</organism>
<keyword evidence="5" id="KW-1185">Reference proteome</keyword>
<sequence>ALTWRLVIGKPSPVSCSLSLLRRSTSPSSHAKLVFSLESRLQSRFSLESRLQSRLLSRISSQISFLSNLVSDLVSISLSVRNHSFDLIFMLLLFVILCSLFVVLCSCLLSPEITREKLQEKKMKKKRDKFEHPFLLLSRFWFMMSMKTDSVVKKISGRKWGFCSGQACISVDYALVEQSFTSSLIETLKPMIRSFFGENPKESGCLSRIVTKKHFQRLARLLNDPGVQASIVYGGSTIFL</sequence>